<evidence type="ECO:0000313" key="4">
    <source>
        <dbReference type="EMBL" id="KAK9917501.1"/>
    </source>
</evidence>
<feature type="domain" description="GH16" evidence="3">
    <location>
        <begin position="63"/>
        <end position="341"/>
    </location>
</feature>
<proteinExistence type="inferred from homology"/>
<dbReference type="PANTHER" id="PTHR10963:SF55">
    <property type="entry name" value="GLYCOSIDE HYDROLASE FAMILY 16 PROTEIN"/>
    <property type="match status" value="1"/>
</dbReference>
<evidence type="ECO:0000256" key="2">
    <source>
        <dbReference type="SAM" id="Phobius"/>
    </source>
</evidence>
<keyword evidence="2" id="KW-0812">Transmembrane</keyword>
<comment type="similarity">
    <text evidence="1">Belongs to the glycosyl hydrolase 16 family.</text>
</comment>
<dbReference type="Proteomes" id="UP001491310">
    <property type="component" value="Unassembled WGS sequence"/>
</dbReference>
<sequence length="341" mass="36045">MIHACEIQVHEGQRLSSPVGTGGQSGSPRSRLLRACLALAAAGILAVSIAILVVVTSSHVLLRHMQTPQTPARPFSELGFRYLYSDEFEGSSVDTTSWTFENGDGSAYGIPGWGNQELQMYQQQNAEVAGGVLAIRADVAPGGGYVSARLAGAPGRAFAPGPGETLRIEARIQLPRGGDGIWLAFWMLPTRIGNGSLVYGPWPVSGELDIMEAVNDLSTVMGTAHFGIPKGQAGASLAADVASGSFAGAYHVYSVDWSLESITWYVDGRQYASVQNSCVNPAGGWFTSAAPPTACGPPFDQPFRILLNVAVGGLLPGRAPSKDTVFPQTMLVDYVRVFTSR</sequence>
<dbReference type="PROSITE" id="PS51762">
    <property type="entry name" value="GH16_2"/>
    <property type="match status" value="1"/>
</dbReference>
<dbReference type="EMBL" id="JALJOT010000002">
    <property type="protein sequence ID" value="KAK9917501.1"/>
    <property type="molecule type" value="Genomic_DNA"/>
</dbReference>
<comment type="caution">
    <text evidence="4">The sequence shown here is derived from an EMBL/GenBank/DDBJ whole genome shotgun (WGS) entry which is preliminary data.</text>
</comment>
<keyword evidence="2" id="KW-1133">Transmembrane helix</keyword>
<evidence type="ECO:0000256" key="1">
    <source>
        <dbReference type="ARBA" id="ARBA00006865"/>
    </source>
</evidence>
<dbReference type="InterPro" id="IPR000757">
    <property type="entry name" value="Beta-glucanase-like"/>
</dbReference>
<gene>
    <name evidence="4" type="ORF">WJX75_005057</name>
</gene>
<dbReference type="CDD" id="cd08023">
    <property type="entry name" value="GH16_laminarinase_like"/>
    <property type="match status" value="1"/>
</dbReference>
<dbReference type="SUPFAM" id="SSF49899">
    <property type="entry name" value="Concanavalin A-like lectins/glucanases"/>
    <property type="match status" value="1"/>
</dbReference>
<keyword evidence="5" id="KW-1185">Reference proteome</keyword>
<dbReference type="Pfam" id="PF00722">
    <property type="entry name" value="Glyco_hydro_16"/>
    <property type="match status" value="1"/>
</dbReference>
<dbReference type="InterPro" id="IPR013320">
    <property type="entry name" value="ConA-like_dom_sf"/>
</dbReference>
<dbReference type="PANTHER" id="PTHR10963">
    <property type="entry name" value="GLYCOSYL HYDROLASE-RELATED"/>
    <property type="match status" value="1"/>
</dbReference>
<keyword evidence="2" id="KW-0472">Membrane</keyword>
<reference evidence="4 5" key="1">
    <citation type="journal article" date="2024" name="Nat. Commun.">
        <title>Phylogenomics reveals the evolutionary origins of lichenization in chlorophyte algae.</title>
        <authorList>
            <person name="Puginier C."/>
            <person name="Libourel C."/>
            <person name="Otte J."/>
            <person name="Skaloud P."/>
            <person name="Haon M."/>
            <person name="Grisel S."/>
            <person name="Petersen M."/>
            <person name="Berrin J.G."/>
            <person name="Delaux P.M."/>
            <person name="Dal Grande F."/>
            <person name="Keller J."/>
        </authorList>
    </citation>
    <scope>NUCLEOTIDE SEQUENCE [LARGE SCALE GENOMIC DNA]</scope>
    <source>
        <strain evidence="4 5">SAG 216-7</strain>
    </source>
</reference>
<dbReference type="InterPro" id="IPR050546">
    <property type="entry name" value="Glycosyl_Hydrlase_16"/>
</dbReference>
<evidence type="ECO:0000313" key="5">
    <source>
        <dbReference type="Proteomes" id="UP001491310"/>
    </source>
</evidence>
<dbReference type="Gene3D" id="2.60.120.200">
    <property type="match status" value="1"/>
</dbReference>
<evidence type="ECO:0000259" key="3">
    <source>
        <dbReference type="PROSITE" id="PS51762"/>
    </source>
</evidence>
<protein>
    <recommendedName>
        <fullName evidence="3">GH16 domain-containing protein</fullName>
    </recommendedName>
</protein>
<name>A0ABR2Z0K0_9CHLO</name>
<accession>A0ABR2Z0K0</accession>
<organism evidence="4 5">
    <name type="scientific">Coccomyxa subellipsoidea</name>
    <dbReference type="NCBI Taxonomy" id="248742"/>
    <lineage>
        <taxon>Eukaryota</taxon>
        <taxon>Viridiplantae</taxon>
        <taxon>Chlorophyta</taxon>
        <taxon>core chlorophytes</taxon>
        <taxon>Trebouxiophyceae</taxon>
        <taxon>Trebouxiophyceae incertae sedis</taxon>
        <taxon>Coccomyxaceae</taxon>
        <taxon>Coccomyxa</taxon>
    </lineage>
</organism>
<feature type="transmembrane region" description="Helical" evidence="2">
    <location>
        <begin position="32"/>
        <end position="55"/>
    </location>
</feature>